<feature type="compositionally biased region" description="Basic and acidic residues" evidence="1">
    <location>
        <begin position="458"/>
        <end position="482"/>
    </location>
</feature>
<gene>
    <name evidence="2" type="ORF">RhiXN_08313</name>
</gene>
<evidence type="ECO:0000313" key="2">
    <source>
        <dbReference type="EMBL" id="QRW23277.1"/>
    </source>
</evidence>
<evidence type="ECO:0000256" key="1">
    <source>
        <dbReference type="SAM" id="MobiDB-lite"/>
    </source>
</evidence>
<feature type="compositionally biased region" description="Low complexity" evidence="1">
    <location>
        <begin position="597"/>
        <end position="627"/>
    </location>
</feature>
<feature type="compositionally biased region" description="Basic and acidic residues" evidence="1">
    <location>
        <begin position="567"/>
        <end position="583"/>
    </location>
</feature>
<evidence type="ECO:0000313" key="3">
    <source>
        <dbReference type="Proteomes" id="UP000650533"/>
    </source>
</evidence>
<name>A0A8H8T046_9AGAM</name>
<feature type="region of interest" description="Disordered" evidence="1">
    <location>
        <begin position="458"/>
        <end position="502"/>
    </location>
</feature>
<dbReference type="GeneID" id="67030592"/>
<protein>
    <submittedName>
        <fullName evidence="2">Uncharacterized protein</fullName>
    </submittedName>
</protein>
<feature type="region of interest" description="Disordered" evidence="1">
    <location>
        <begin position="72"/>
        <end position="95"/>
    </location>
</feature>
<feature type="compositionally biased region" description="Polar residues" evidence="1">
    <location>
        <begin position="761"/>
        <end position="770"/>
    </location>
</feature>
<dbReference type="AlphaFoldDB" id="A0A8H8T046"/>
<accession>A0A8H8T046</accession>
<feature type="compositionally biased region" description="Acidic residues" evidence="1">
    <location>
        <begin position="487"/>
        <end position="497"/>
    </location>
</feature>
<feature type="region of interest" description="Disordered" evidence="1">
    <location>
        <begin position="944"/>
        <end position="1025"/>
    </location>
</feature>
<feature type="region of interest" description="Disordered" evidence="1">
    <location>
        <begin position="566"/>
        <end position="669"/>
    </location>
</feature>
<feature type="region of interest" description="Disordered" evidence="1">
    <location>
        <begin position="881"/>
        <end position="931"/>
    </location>
</feature>
<feature type="region of interest" description="Disordered" evidence="1">
    <location>
        <begin position="731"/>
        <end position="770"/>
    </location>
</feature>
<feature type="compositionally biased region" description="Low complexity" evidence="1">
    <location>
        <begin position="731"/>
        <end position="745"/>
    </location>
</feature>
<dbReference type="RefSeq" id="XP_043183514.1">
    <property type="nucleotide sequence ID" value="XM_043328129.1"/>
</dbReference>
<organism evidence="2 3">
    <name type="scientific">Rhizoctonia solani</name>
    <dbReference type="NCBI Taxonomy" id="456999"/>
    <lineage>
        <taxon>Eukaryota</taxon>
        <taxon>Fungi</taxon>
        <taxon>Dikarya</taxon>
        <taxon>Basidiomycota</taxon>
        <taxon>Agaricomycotina</taxon>
        <taxon>Agaricomycetes</taxon>
        <taxon>Cantharellales</taxon>
        <taxon>Ceratobasidiaceae</taxon>
        <taxon>Rhizoctonia</taxon>
    </lineage>
</organism>
<sequence length="1100" mass="120070">MSLLRQALKSRASRSNLRDGQGSPSSSSSSPPPPLPAAGVGAKKSYAKSIKSVASVKTLAASLASFYTKTVGPSGTVGTPKRRRSPRSELGKPAFASRSPELKLVDGVESCCDDMVSGVSTVRTEDERVSLLVHHFGESGERGVIFYGGTFVSGEVRLVASKPDPIESIEVWIHLKSSCTFSEHEPSVLELRATLYRKSGELLPGTYVFVSTTLPWGAPYNETSHDRPISPYFSPLHLIHSRRVWSSGKKRRRRDWEASYNVRAPHWMGRIEYEMGLVIKRRGMKPNDYIELPLVYRPRHRLKPVPPIPIPFPLIPTREDWPFESETIGGWSLTPFGGRGRWNGSENAEVEGLVRLAFQPQPPPQPQLNKKFNVHLGIPCPIAIVAGSKLRITLLLWGTASARLLIQPDAVRIRLIRAHVMGLDALSPSSRAHTSRIVFEEERWEGVVWADGERERMLERKDSESGSEHDSGVGLEDQHPRVVEYTSEQEVDEEEDQFPGTEDAGSLVKLHGSVIIPSDASPSFRYKNMAVEYLVQVIISHRDYNHISPSGPGIVGEAPVWVVGTLPDRDSDASGNRAGDHTPDSSLATVVAPPGMTTTDDSSDNNSLSSPILSSTLSAESVTSSEESIMDNKSGNSEMDKDATCTPRRARRYPAHLSHGSPPRKPRSNQYETMEELLAAAGYTVTRVFTPETERTQKMQDQAKDEHKGAGGAGIGTMFAGWIAHILPAASTSSTPVSPTSPSSTFRVQEDAGSNPFLSVRGQSDGQYPQATHSLRTHLMSRALKSHPDPHLHPQTQDSQRTITTARSQPVLRHVTSAPSLPRAVSGRRRGLPPSWRDQAVPKPAEATQPSKTGWSGGFVLKQTEVQLKSRSKGWFGTVTADSTARVRSGSQPPRASHTLRPPTIHRTRSAPRPSKIHVPAPAPPVRPSPVVQPNVVVCRSVSSLGSSSSIHTRSSGKSKSKSKLSLESDDDEPVSPCPVLTPESAHPDGLPNTPARPVLVKQRSTRFLRRSNQPRPVEEDEPEPDLASIIHAFRPPSAPPSPTRRQRSIRSLRAVLKDPKFPDVPVVCVASPGTVNAGGPGRAVWLRDPGWDSTVTVRK</sequence>
<reference evidence="2" key="1">
    <citation type="submission" date="2020-05" db="EMBL/GenBank/DDBJ databases">
        <title>Evolutionary and genomic comparisons of hybrid uninucleate and nonhybrid Rhizoctonia fungi.</title>
        <authorList>
            <person name="Li C."/>
            <person name="Chen X."/>
        </authorList>
    </citation>
    <scope>NUCLEOTIDE SEQUENCE</scope>
    <source>
        <strain evidence="2">AG-1 IA</strain>
    </source>
</reference>
<dbReference type="KEGG" id="rsx:RhiXN_08313"/>
<proteinExistence type="predicted"/>
<feature type="compositionally biased region" description="Low complexity" evidence="1">
    <location>
        <begin position="944"/>
        <end position="954"/>
    </location>
</feature>
<feature type="region of interest" description="Disordered" evidence="1">
    <location>
        <begin position="813"/>
        <end position="858"/>
    </location>
</feature>
<dbReference type="Proteomes" id="UP000650533">
    <property type="component" value="Chromosome 10"/>
</dbReference>
<dbReference type="EMBL" id="CP059667">
    <property type="protein sequence ID" value="QRW23277.1"/>
    <property type="molecule type" value="Genomic_DNA"/>
</dbReference>
<feature type="region of interest" description="Disordered" evidence="1">
    <location>
        <begin position="1"/>
        <end position="42"/>
    </location>
</feature>